<evidence type="ECO:0000313" key="18">
    <source>
        <dbReference type="Proteomes" id="UP000694580"/>
    </source>
</evidence>
<evidence type="ECO:0000256" key="7">
    <source>
        <dbReference type="ARBA" id="ARBA00022737"/>
    </source>
</evidence>
<dbReference type="InterPro" id="IPR013783">
    <property type="entry name" value="Ig-like_fold"/>
</dbReference>
<evidence type="ECO:0000256" key="10">
    <source>
        <dbReference type="ARBA" id="ARBA00022989"/>
    </source>
</evidence>
<accession>A0AAY4AGJ2</accession>
<protein>
    <submittedName>
        <fullName evidence="17">CD226 molecule</fullName>
    </submittedName>
</protein>
<dbReference type="InterPro" id="IPR013106">
    <property type="entry name" value="Ig_V-set"/>
</dbReference>
<evidence type="ECO:0000256" key="15">
    <source>
        <dbReference type="ARBA" id="ARBA00062858"/>
    </source>
</evidence>
<keyword evidence="12" id="KW-1015">Disulfide bond</keyword>
<dbReference type="GeneTree" id="ENSGT00500000044993"/>
<keyword evidence="7" id="KW-0677">Repeat</keyword>
<evidence type="ECO:0000256" key="12">
    <source>
        <dbReference type="ARBA" id="ARBA00023157"/>
    </source>
</evidence>
<evidence type="ECO:0000256" key="8">
    <source>
        <dbReference type="ARBA" id="ARBA00022889"/>
    </source>
</evidence>
<dbReference type="PANTHER" id="PTHR47011:SF1">
    <property type="entry name" value="CD226 ANTIGEN"/>
    <property type="match status" value="1"/>
</dbReference>
<evidence type="ECO:0000256" key="4">
    <source>
        <dbReference type="ARBA" id="ARBA00022475"/>
    </source>
</evidence>
<dbReference type="InterPro" id="IPR042842">
    <property type="entry name" value="CD226"/>
</dbReference>
<sequence length="380" mass="41233">MQPGSTACVSSLINAVFILAQRAAMEAVQKDYWYFLVLATFLIFFKDTLQKGPAVKLEDGMVLACQCPWTGNLSMVSWTKPPDREPIAVYHPEYGVVLGPQYKGRIKFIRATPLDGSISVSNVTEQDISVYHCSIQTFPKGSWTKDVHVKNIVEIGSFKPKAEVTTLEGDDAVLTCTSMHNGTISHISIEKMSTEGSGLVASCKVEDGRLEGEGFVERAHVNCTDATTASLQLTDVVEGDEGLYQCHFNTDAGIQTTTILLTVHTAVKAATYKPDVVVSVLEGDSVMLEFTHMHTGAVDHISIEKMGEGGRDLIAACTVENGTLVGEEYTGRANVECGNLVLLHLTNVVQADEGLYWCHFSTDDAVHTATIVLTVHSTVQ</sequence>
<evidence type="ECO:0000256" key="14">
    <source>
        <dbReference type="ARBA" id="ARBA00058274"/>
    </source>
</evidence>
<dbReference type="PROSITE" id="PS50835">
    <property type="entry name" value="IG_LIKE"/>
    <property type="match status" value="1"/>
</dbReference>
<dbReference type="GO" id="GO:0002891">
    <property type="term" value="P:positive regulation of immunoglobulin mediated immune response"/>
    <property type="evidence" value="ECO:0007669"/>
    <property type="project" value="TreeGrafter"/>
</dbReference>
<comment type="function">
    <text evidence="14">Cell adhesion molecule that promotes cell-cell contacts and plays important roles in the development of the nervous system. Acts by forming homophilic or heterophilic trans-dimers.</text>
</comment>
<comment type="subcellular location">
    <subcellularLocation>
        <location evidence="2">Cell junction</location>
        <location evidence="2">Adherens junction</location>
    </subcellularLocation>
    <subcellularLocation>
        <location evidence="1">Cell membrane</location>
        <topology evidence="1">Single-pass type I membrane protein</topology>
    </subcellularLocation>
</comment>
<dbReference type="InterPro" id="IPR007110">
    <property type="entry name" value="Ig-like_dom"/>
</dbReference>
<keyword evidence="13" id="KW-0325">Glycoprotein</keyword>
<keyword evidence="18" id="KW-1185">Reference proteome</keyword>
<organism evidence="17 18">
    <name type="scientific">Denticeps clupeoides</name>
    <name type="common">denticle herring</name>
    <dbReference type="NCBI Taxonomy" id="299321"/>
    <lineage>
        <taxon>Eukaryota</taxon>
        <taxon>Metazoa</taxon>
        <taxon>Chordata</taxon>
        <taxon>Craniata</taxon>
        <taxon>Vertebrata</taxon>
        <taxon>Euteleostomi</taxon>
        <taxon>Actinopterygii</taxon>
        <taxon>Neopterygii</taxon>
        <taxon>Teleostei</taxon>
        <taxon>Clupei</taxon>
        <taxon>Clupeiformes</taxon>
        <taxon>Denticipitoidei</taxon>
        <taxon>Denticipitidae</taxon>
        <taxon>Denticeps</taxon>
    </lineage>
</organism>
<reference evidence="17 18" key="1">
    <citation type="submission" date="2020-06" db="EMBL/GenBank/DDBJ databases">
        <authorList>
            <consortium name="Wellcome Sanger Institute Data Sharing"/>
        </authorList>
    </citation>
    <scope>NUCLEOTIDE SEQUENCE [LARGE SCALE GENOMIC DNA]</scope>
</reference>
<gene>
    <name evidence="17" type="primary">cd226</name>
</gene>
<comment type="similarity">
    <text evidence="3">Belongs to the nectin family.</text>
</comment>
<keyword evidence="4" id="KW-1003">Cell membrane</keyword>
<dbReference type="Proteomes" id="UP000694580">
    <property type="component" value="Chromosome 2"/>
</dbReference>
<evidence type="ECO:0000313" key="17">
    <source>
        <dbReference type="Ensembl" id="ENSDCDP00010007989.1"/>
    </source>
</evidence>
<evidence type="ECO:0000256" key="13">
    <source>
        <dbReference type="ARBA" id="ARBA00023180"/>
    </source>
</evidence>
<keyword evidence="6" id="KW-0732">Signal</keyword>
<reference evidence="17" key="3">
    <citation type="submission" date="2025-09" db="UniProtKB">
        <authorList>
            <consortium name="Ensembl"/>
        </authorList>
    </citation>
    <scope>IDENTIFICATION</scope>
</reference>
<dbReference type="GO" id="GO:0002729">
    <property type="term" value="P:positive regulation of natural killer cell cytokine production"/>
    <property type="evidence" value="ECO:0007669"/>
    <property type="project" value="InterPro"/>
</dbReference>
<dbReference type="Gene3D" id="2.60.40.10">
    <property type="entry name" value="Immunoglobulins"/>
    <property type="match status" value="3"/>
</dbReference>
<dbReference type="PANTHER" id="PTHR47011">
    <property type="entry name" value="CD226 ANTIGEN"/>
    <property type="match status" value="1"/>
</dbReference>
<dbReference type="SMART" id="SM00409">
    <property type="entry name" value="IG"/>
    <property type="match status" value="3"/>
</dbReference>
<dbReference type="SUPFAM" id="SSF48726">
    <property type="entry name" value="Immunoglobulin"/>
    <property type="match status" value="3"/>
</dbReference>
<keyword evidence="5" id="KW-0812">Transmembrane</keyword>
<dbReference type="InterPro" id="IPR036179">
    <property type="entry name" value="Ig-like_dom_sf"/>
</dbReference>
<keyword evidence="9" id="KW-0965">Cell junction</keyword>
<dbReference type="GO" id="GO:0005912">
    <property type="term" value="C:adherens junction"/>
    <property type="evidence" value="ECO:0007669"/>
    <property type="project" value="UniProtKB-SubCell"/>
</dbReference>
<evidence type="ECO:0000256" key="9">
    <source>
        <dbReference type="ARBA" id="ARBA00022949"/>
    </source>
</evidence>
<comment type="subunit">
    <text evidence="15">Cis- and trans-homodimer. Can form trans-heterodimers.</text>
</comment>
<evidence type="ECO:0000256" key="11">
    <source>
        <dbReference type="ARBA" id="ARBA00023136"/>
    </source>
</evidence>
<dbReference type="Pfam" id="PF07686">
    <property type="entry name" value="V-set"/>
    <property type="match status" value="2"/>
</dbReference>
<proteinExistence type="inferred from homology"/>
<evidence type="ECO:0000259" key="16">
    <source>
        <dbReference type="PROSITE" id="PS50835"/>
    </source>
</evidence>
<dbReference type="GO" id="GO:0007155">
    <property type="term" value="P:cell adhesion"/>
    <property type="evidence" value="ECO:0007669"/>
    <property type="project" value="UniProtKB-KW"/>
</dbReference>
<evidence type="ECO:0000256" key="5">
    <source>
        <dbReference type="ARBA" id="ARBA00022692"/>
    </source>
</evidence>
<evidence type="ECO:0000256" key="3">
    <source>
        <dbReference type="ARBA" id="ARBA00007810"/>
    </source>
</evidence>
<dbReference type="AlphaFoldDB" id="A0AAY4AGJ2"/>
<keyword evidence="8" id="KW-0130">Cell adhesion</keyword>
<name>A0AAY4AGJ2_9TELE</name>
<keyword evidence="10" id="KW-1133">Transmembrane helix</keyword>
<dbReference type="GO" id="GO:0009897">
    <property type="term" value="C:external side of plasma membrane"/>
    <property type="evidence" value="ECO:0007669"/>
    <property type="project" value="TreeGrafter"/>
</dbReference>
<dbReference type="InterPro" id="IPR003599">
    <property type="entry name" value="Ig_sub"/>
</dbReference>
<dbReference type="FunFam" id="2.60.40.10:FF:000304">
    <property type="entry name" value="Nectin cell adhesion molecule 1"/>
    <property type="match status" value="1"/>
</dbReference>
<evidence type="ECO:0000256" key="6">
    <source>
        <dbReference type="ARBA" id="ARBA00022729"/>
    </source>
</evidence>
<feature type="domain" description="Ig-like" evidence="16">
    <location>
        <begin position="51"/>
        <end position="150"/>
    </location>
</feature>
<evidence type="ECO:0000256" key="1">
    <source>
        <dbReference type="ARBA" id="ARBA00004251"/>
    </source>
</evidence>
<evidence type="ECO:0000256" key="2">
    <source>
        <dbReference type="ARBA" id="ARBA00004536"/>
    </source>
</evidence>
<dbReference type="GO" id="GO:0050839">
    <property type="term" value="F:cell adhesion molecule binding"/>
    <property type="evidence" value="ECO:0007669"/>
    <property type="project" value="TreeGrafter"/>
</dbReference>
<keyword evidence="11" id="KW-0472">Membrane</keyword>
<reference evidence="17" key="2">
    <citation type="submission" date="2025-08" db="UniProtKB">
        <authorList>
            <consortium name="Ensembl"/>
        </authorList>
    </citation>
    <scope>IDENTIFICATION</scope>
</reference>
<dbReference type="Ensembl" id="ENSDCDT00010008377.1">
    <property type="protein sequence ID" value="ENSDCDP00010007989.1"/>
    <property type="gene ID" value="ENSDCDG00010003569.1"/>
</dbReference>